<dbReference type="GO" id="GO:0033557">
    <property type="term" value="C:Slx1-Slx4 complex"/>
    <property type="evidence" value="ECO:0007669"/>
    <property type="project" value="UniProtKB-UniRule"/>
</dbReference>
<dbReference type="GO" id="GO:0006260">
    <property type="term" value="P:DNA replication"/>
    <property type="evidence" value="ECO:0007669"/>
    <property type="project" value="InterPro"/>
</dbReference>
<dbReference type="GO" id="GO:0006281">
    <property type="term" value="P:DNA repair"/>
    <property type="evidence" value="ECO:0007669"/>
    <property type="project" value="UniProtKB-UniRule"/>
</dbReference>
<evidence type="ECO:0000256" key="2">
    <source>
        <dbReference type="ARBA" id="ARBA00006661"/>
    </source>
</evidence>
<feature type="compositionally biased region" description="Basic residues" evidence="10">
    <location>
        <begin position="144"/>
        <end position="153"/>
    </location>
</feature>
<keyword evidence="11" id="KW-0255">Endonuclease</keyword>
<sequence length="642" mass="69935">MARRKDWTPPTEKAAIILDSDASSARENLGANNEDDFAKSFGSMVSAYMCGNAATRGTALCQSDGSSAEKTKTAVSKAESAVDLTTTTIANSAARPKTVRKKPRTITSLATAAYRKSTQGETADRVQDTRPFANPRPLVETSKKTKSRKKQSKATKQQEPLKPILFSPETALRQVAKQDFVFGTSSQLATEQSPTFLRDLQLTMKNSNQLDYADFITPLNSDAIEPPEGRPKLWDAAARDADGDLFDVEVVNLTGTSPQLLKTPGIVDPFGYFKGDDMPIPTCNPGSAKSSDNGNELVVDILDVHVSESQATYTTADVSNVLSAMEPKVPPMGKRSVQSEAPSSPDIAGKEHPLPRVTSCALRPTFEDYTDTELSKEISRYGFKPVKRRSAMIALLHQCREQSGYGGQEARMLFTAAANSPTKRPRGRPRKGSVDDGQTQELLPAVQAPETPKGPRGRSGKDSRPTPDKQVVSKRTATKPTKKRTAGSNATPKKAKAVKVIEIPDSESDLADTLDSSRHSSPSSTFSSPQRVDLAMLVDNDSELSLAMTPTDAQACLFAHITKAVTTAPRTTDPANPSWYEKILLYDPIVLEDLASWLNSGQLSRVGYDEEVNPVDLKSWCELRSICCLWKVNSRGKERKRY</sequence>
<keyword evidence="7 9" id="KW-0539">Nucleus</keyword>
<evidence type="ECO:0000256" key="1">
    <source>
        <dbReference type="ARBA" id="ARBA00004123"/>
    </source>
</evidence>
<protein>
    <recommendedName>
        <fullName evidence="8 9">Structure-specific endonuclease subunit SLX4</fullName>
    </recommendedName>
</protein>
<name>A0A0B2WME5_METAS</name>
<dbReference type="Pfam" id="PF09494">
    <property type="entry name" value="Slx4"/>
    <property type="match status" value="1"/>
</dbReference>
<feature type="region of interest" description="Disordered" evidence="10">
    <location>
        <begin position="417"/>
        <end position="529"/>
    </location>
</feature>
<dbReference type="InterPro" id="IPR018574">
    <property type="entry name" value="Structure-sp_endonuc_su_Slx4"/>
</dbReference>
<evidence type="ECO:0000256" key="4">
    <source>
        <dbReference type="ARBA" id="ARBA00022763"/>
    </source>
</evidence>
<keyword evidence="12" id="KW-1185">Reference proteome</keyword>
<dbReference type="HAMAP" id="MF_03110">
    <property type="entry name" value="Endonuc_su_Slx4"/>
    <property type="match status" value="1"/>
</dbReference>
<keyword evidence="3 9" id="KW-0597">Phosphoprotein</keyword>
<dbReference type="Proteomes" id="UP000030816">
    <property type="component" value="Unassembled WGS sequence"/>
</dbReference>
<comment type="subunit">
    <text evidence="9">Forms a heterodimer with SLX1.</text>
</comment>
<dbReference type="OrthoDB" id="5349119at2759"/>
<dbReference type="EMBL" id="AZHE01000031">
    <property type="protein sequence ID" value="KHN94662.1"/>
    <property type="molecule type" value="Genomic_DNA"/>
</dbReference>
<comment type="similarity">
    <text evidence="2 9">Belongs to the SLX4 family.</text>
</comment>
<evidence type="ECO:0000256" key="5">
    <source>
        <dbReference type="ARBA" id="ARBA00023172"/>
    </source>
</evidence>
<dbReference type="HOGENOM" id="CLU_005957_1_0_1"/>
<keyword evidence="5 9" id="KW-0233">DNA recombination</keyword>
<feature type="region of interest" description="Disordered" evidence="10">
    <location>
        <begin position="114"/>
        <end position="162"/>
    </location>
</feature>
<keyword evidence="4 9" id="KW-0227">DNA damage</keyword>
<comment type="subcellular location">
    <subcellularLocation>
        <location evidence="1 9">Nucleus</location>
    </subcellularLocation>
</comment>
<dbReference type="GO" id="GO:0017108">
    <property type="term" value="F:5'-flap endonuclease activity"/>
    <property type="evidence" value="ECO:0007669"/>
    <property type="project" value="InterPro"/>
</dbReference>
<feature type="compositionally biased region" description="Basic residues" evidence="10">
    <location>
        <begin position="476"/>
        <end position="485"/>
    </location>
</feature>
<dbReference type="CDD" id="cd22999">
    <property type="entry name" value="SAP_SLX4"/>
    <property type="match status" value="1"/>
</dbReference>
<evidence type="ECO:0000256" key="8">
    <source>
        <dbReference type="ARBA" id="ARBA00029496"/>
    </source>
</evidence>
<evidence type="ECO:0000256" key="7">
    <source>
        <dbReference type="ARBA" id="ARBA00023242"/>
    </source>
</evidence>
<comment type="function">
    <text evidence="9">Regulatory subunit of the SLX1-SLX4 structure-specific endonuclease that resolves DNA secondary structures generated during DNA repair and recombination. Has endonuclease activity towards branched DNA substrates, introducing single-strand cuts in duplex DNA close to junctions with ss-DNA.</text>
</comment>
<gene>
    <name evidence="9" type="primary">SLX4</name>
    <name evidence="11" type="ORF">MAM_07417</name>
</gene>
<dbReference type="STRING" id="1081103.A0A0B2WME5"/>
<evidence type="ECO:0000313" key="12">
    <source>
        <dbReference type="Proteomes" id="UP000030816"/>
    </source>
</evidence>
<evidence type="ECO:0000256" key="6">
    <source>
        <dbReference type="ARBA" id="ARBA00023204"/>
    </source>
</evidence>
<feature type="region of interest" description="Disordered" evidence="10">
    <location>
        <begin position="329"/>
        <end position="356"/>
    </location>
</feature>
<evidence type="ECO:0000256" key="10">
    <source>
        <dbReference type="SAM" id="MobiDB-lite"/>
    </source>
</evidence>
<evidence type="ECO:0000256" key="3">
    <source>
        <dbReference type="ARBA" id="ARBA00022553"/>
    </source>
</evidence>
<organism evidence="11 12">
    <name type="scientific">Metarhizium album (strain ARSEF 1941)</name>
    <dbReference type="NCBI Taxonomy" id="1081103"/>
    <lineage>
        <taxon>Eukaryota</taxon>
        <taxon>Fungi</taxon>
        <taxon>Dikarya</taxon>
        <taxon>Ascomycota</taxon>
        <taxon>Pezizomycotina</taxon>
        <taxon>Sordariomycetes</taxon>
        <taxon>Hypocreomycetidae</taxon>
        <taxon>Hypocreales</taxon>
        <taxon>Clavicipitaceae</taxon>
        <taxon>Metarhizium</taxon>
    </lineage>
</organism>
<dbReference type="AlphaFoldDB" id="A0A0B2WME5"/>
<dbReference type="InterPro" id="IPR027784">
    <property type="entry name" value="Slx4_ascomycetes"/>
</dbReference>
<accession>A0A0B2WME5</accession>
<proteinExistence type="inferred from homology"/>
<feature type="compositionally biased region" description="Low complexity" evidence="10">
    <location>
        <begin position="519"/>
        <end position="528"/>
    </location>
</feature>
<dbReference type="GO" id="GO:0006310">
    <property type="term" value="P:DNA recombination"/>
    <property type="evidence" value="ECO:0007669"/>
    <property type="project" value="UniProtKB-UniRule"/>
</dbReference>
<comment type="PTM">
    <text evidence="9">Phosphorylated in response to DNA damage.</text>
</comment>
<keyword evidence="6 9" id="KW-0234">DNA repair</keyword>
<evidence type="ECO:0000256" key="9">
    <source>
        <dbReference type="HAMAP-Rule" id="MF_03110"/>
    </source>
</evidence>
<evidence type="ECO:0000313" key="11">
    <source>
        <dbReference type="EMBL" id="KHN94662.1"/>
    </source>
</evidence>
<keyword evidence="11" id="KW-0378">Hydrolase</keyword>
<keyword evidence="11" id="KW-0540">Nuclease</keyword>
<comment type="caution">
    <text evidence="11">The sequence shown here is derived from an EMBL/GenBank/DDBJ whole genome shotgun (WGS) entry which is preliminary data.</text>
</comment>
<reference evidence="11 12" key="1">
    <citation type="journal article" date="2014" name="Proc. Natl. Acad. Sci. U.S.A.">
        <title>Trajectory and genomic determinants of fungal-pathogen speciation and host adaptation.</title>
        <authorList>
            <person name="Hu X."/>
            <person name="Xiao G."/>
            <person name="Zheng P."/>
            <person name="Shang Y."/>
            <person name="Su Y."/>
            <person name="Zhang X."/>
            <person name="Liu X."/>
            <person name="Zhan S."/>
            <person name="St Leger R.J."/>
            <person name="Wang C."/>
        </authorList>
    </citation>
    <scope>NUCLEOTIDE SEQUENCE [LARGE SCALE GENOMIC DNA]</scope>
    <source>
        <strain evidence="11 12">ARSEF 1941</strain>
    </source>
</reference>